<gene>
    <name evidence="2" type="ORF">LCGC14_0639750</name>
</gene>
<protein>
    <submittedName>
        <fullName evidence="2">Uncharacterized protein</fullName>
    </submittedName>
</protein>
<name>A0A0F9QZE9_9ZZZZ</name>
<evidence type="ECO:0000256" key="1">
    <source>
        <dbReference type="SAM" id="Phobius"/>
    </source>
</evidence>
<feature type="transmembrane region" description="Helical" evidence="1">
    <location>
        <begin position="6"/>
        <end position="32"/>
    </location>
</feature>
<keyword evidence="1" id="KW-0472">Membrane</keyword>
<accession>A0A0F9QZE9</accession>
<comment type="caution">
    <text evidence="2">The sequence shown here is derived from an EMBL/GenBank/DDBJ whole genome shotgun (WGS) entry which is preliminary data.</text>
</comment>
<organism evidence="2">
    <name type="scientific">marine sediment metagenome</name>
    <dbReference type="NCBI Taxonomy" id="412755"/>
    <lineage>
        <taxon>unclassified sequences</taxon>
        <taxon>metagenomes</taxon>
        <taxon>ecological metagenomes</taxon>
    </lineage>
</organism>
<keyword evidence="1" id="KW-1133">Transmembrane helix</keyword>
<evidence type="ECO:0000313" key="2">
    <source>
        <dbReference type="EMBL" id="KKN49725.1"/>
    </source>
</evidence>
<dbReference type="EMBL" id="LAZR01001153">
    <property type="protein sequence ID" value="KKN49725.1"/>
    <property type="molecule type" value="Genomic_DNA"/>
</dbReference>
<reference evidence="2" key="1">
    <citation type="journal article" date="2015" name="Nature">
        <title>Complex archaea that bridge the gap between prokaryotes and eukaryotes.</title>
        <authorList>
            <person name="Spang A."/>
            <person name="Saw J.H."/>
            <person name="Jorgensen S.L."/>
            <person name="Zaremba-Niedzwiedzka K."/>
            <person name="Martijn J."/>
            <person name="Lind A.E."/>
            <person name="van Eijk R."/>
            <person name="Schleper C."/>
            <person name="Guy L."/>
            <person name="Ettema T.J."/>
        </authorList>
    </citation>
    <scope>NUCLEOTIDE SEQUENCE</scope>
</reference>
<sequence>MFFVGLALVYCSIGLLIASYSGTHLVFFTFLWPWPIAAEAVKQITGRYPNWTPDL</sequence>
<dbReference type="AlphaFoldDB" id="A0A0F9QZE9"/>
<keyword evidence="1" id="KW-0812">Transmembrane</keyword>
<proteinExistence type="predicted"/>